<dbReference type="InParanoid" id="D7FK61"/>
<evidence type="ECO:0000256" key="2">
    <source>
        <dbReference type="ARBA" id="ARBA00007577"/>
    </source>
</evidence>
<dbReference type="Gene3D" id="1.20.1560.10">
    <property type="entry name" value="ABC transporter type 1, transmembrane domain"/>
    <property type="match status" value="1"/>
</dbReference>
<feature type="transmembrane region" description="Helical" evidence="8">
    <location>
        <begin position="314"/>
        <end position="335"/>
    </location>
</feature>
<evidence type="ECO:0000256" key="5">
    <source>
        <dbReference type="ARBA" id="ARBA00022840"/>
    </source>
</evidence>
<sequence>MPPNESLGWGHLHLLPLTPGPTFAPTASAQISALALTDQARRLLELARPESKLIGGSIVLLLGSTTISLAVPKVMGGLIDSVMQGTGAYTPWEAAGILMALFGAQSIMLTGRSGLMTVAGERVAARLRNLAFGSMVVQETAFFDRNRTGDLVNRLASDVLLVQGSVTTSAAQGLRNLLMVVGCTGMLCNLSPELAMVSVAVFPPVAGVGVWFGRRMKKQQKKVQQALAGSSAVAEEVLSNIRTVRQFSAEFREKGRYAEKVGISYDMARRVGVTDAFFAGSMHFGGHASLCAVMALGGQQVASGALSIGDMTSFLLYSTFLAVNFGGLTGVYSQIMRALGASERVMAIINSAEAPPAIASSDNQDQDSATRDSAANLEIAGGAALGDTVAGHVVFKDVHFSYPTRPHAPVLGGMTLEVEAGSSLAIVGASGCGKSTVLRLLTRLYDPQSGTIELDGVPLHMLEPRGLRDRVGVVEQEPVLFGGSIADNIRYGRPEASRPEVEAAAAVANASDFVEGFPDGYDTQVGEGGVQMSGGQKQRIAIARAVLKDPAIMLLDEATSALDSESEHLVQAALERVTEGRTSLIVAHRLSTVRSMANKICVLNKGEVVEIGSYDELASKPDGHFRRLVQYQMLE</sequence>
<dbReference type="SMART" id="SM00382">
    <property type="entry name" value="AAA"/>
    <property type="match status" value="1"/>
</dbReference>
<dbReference type="CDD" id="cd18573">
    <property type="entry name" value="ABC_6TM_ABCB10_like"/>
    <property type="match status" value="1"/>
</dbReference>
<dbReference type="GO" id="GO:0015421">
    <property type="term" value="F:ABC-type oligopeptide transporter activity"/>
    <property type="evidence" value="ECO:0007669"/>
    <property type="project" value="TreeGrafter"/>
</dbReference>
<name>D7FK61_ECTSI</name>
<dbReference type="Pfam" id="PF00005">
    <property type="entry name" value="ABC_tran"/>
    <property type="match status" value="1"/>
</dbReference>
<dbReference type="PANTHER" id="PTHR43394:SF1">
    <property type="entry name" value="ATP-BINDING CASSETTE SUB-FAMILY B MEMBER 10, MITOCHONDRIAL"/>
    <property type="match status" value="1"/>
</dbReference>
<evidence type="ECO:0000259" key="10">
    <source>
        <dbReference type="PROSITE" id="PS50929"/>
    </source>
</evidence>
<dbReference type="FunCoup" id="D7FK61">
    <property type="interactions" value="9"/>
</dbReference>
<dbReference type="InterPro" id="IPR017871">
    <property type="entry name" value="ABC_transporter-like_CS"/>
</dbReference>
<dbReference type="EMBL" id="FN649747">
    <property type="protein sequence ID" value="CBJ29271.1"/>
    <property type="molecule type" value="Genomic_DNA"/>
</dbReference>
<keyword evidence="5" id="KW-0067">ATP-binding</keyword>
<dbReference type="SUPFAM" id="SSF90123">
    <property type="entry name" value="ABC transporter transmembrane region"/>
    <property type="match status" value="1"/>
</dbReference>
<evidence type="ECO:0000256" key="1">
    <source>
        <dbReference type="ARBA" id="ARBA00004141"/>
    </source>
</evidence>
<dbReference type="Proteomes" id="UP000002630">
    <property type="component" value="Linkage Group LG22"/>
</dbReference>
<dbReference type="PANTHER" id="PTHR43394">
    <property type="entry name" value="ATP-DEPENDENT PERMEASE MDL1, MITOCHONDRIAL"/>
    <property type="match status" value="1"/>
</dbReference>
<dbReference type="InterPro" id="IPR039421">
    <property type="entry name" value="Type_1_exporter"/>
</dbReference>
<evidence type="ECO:0000313" key="12">
    <source>
        <dbReference type="Proteomes" id="UP000002630"/>
    </source>
</evidence>
<comment type="similarity">
    <text evidence="2">Belongs to the ABC transporter superfamily. ABCB family. Multidrug resistance exporter (TC 3.A.1.201) subfamily.</text>
</comment>
<evidence type="ECO:0000256" key="3">
    <source>
        <dbReference type="ARBA" id="ARBA00022692"/>
    </source>
</evidence>
<dbReference type="GO" id="GO:0005743">
    <property type="term" value="C:mitochondrial inner membrane"/>
    <property type="evidence" value="ECO:0007669"/>
    <property type="project" value="TreeGrafter"/>
</dbReference>
<dbReference type="STRING" id="2880.D7FK61"/>
<dbReference type="PROSITE" id="PS00211">
    <property type="entry name" value="ABC_TRANSPORTER_1"/>
    <property type="match status" value="1"/>
</dbReference>
<protein>
    <submittedName>
        <fullName evidence="11">Efflux ABC transporter, permease/ATP-binding protein</fullName>
    </submittedName>
</protein>
<dbReference type="GO" id="GO:0016887">
    <property type="term" value="F:ATP hydrolysis activity"/>
    <property type="evidence" value="ECO:0007669"/>
    <property type="project" value="InterPro"/>
</dbReference>
<proteinExistence type="inferred from homology"/>
<dbReference type="InterPro" id="IPR003593">
    <property type="entry name" value="AAA+_ATPase"/>
</dbReference>
<dbReference type="OrthoDB" id="6500128at2759"/>
<keyword evidence="7 8" id="KW-0472">Membrane</keyword>
<dbReference type="InterPro" id="IPR003439">
    <property type="entry name" value="ABC_transporter-like_ATP-bd"/>
</dbReference>
<gene>
    <name evidence="11" type="ORF">Esi_0140_0074</name>
</gene>
<keyword evidence="12" id="KW-1185">Reference proteome</keyword>
<dbReference type="PROSITE" id="PS50929">
    <property type="entry name" value="ABC_TM1F"/>
    <property type="match status" value="1"/>
</dbReference>
<dbReference type="InterPro" id="IPR011527">
    <property type="entry name" value="ABC1_TM_dom"/>
</dbReference>
<evidence type="ECO:0000256" key="7">
    <source>
        <dbReference type="ARBA" id="ARBA00023136"/>
    </source>
</evidence>
<dbReference type="EMBL" id="FN648001">
    <property type="protein sequence ID" value="CBJ29271.1"/>
    <property type="molecule type" value="Genomic_DNA"/>
</dbReference>
<dbReference type="AlphaFoldDB" id="D7FK61"/>
<dbReference type="OMA" id="MYTGHTL"/>
<dbReference type="PROSITE" id="PS50893">
    <property type="entry name" value="ABC_TRANSPORTER_2"/>
    <property type="match status" value="1"/>
</dbReference>
<evidence type="ECO:0000313" key="11">
    <source>
        <dbReference type="EMBL" id="CBJ29271.1"/>
    </source>
</evidence>
<comment type="subcellular location">
    <subcellularLocation>
        <location evidence="1">Membrane</location>
        <topology evidence="1">Multi-pass membrane protein</topology>
    </subcellularLocation>
</comment>
<dbReference type="GO" id="GO:0090374">
    <property type="term" value="P:oligopeptide export from mitochondrion"/>
    <property type="evidence" value="ECO:0007669"/>
    <property type="project" value="TreeGrafter"/>
</dbReference>
<organism evidence="11 12">
    <name type="scientific">Ectocarpus siliculosus</name>
    <name type="common">Brown alga</name>
    <name type="synonym">Conferva siliculosa</name>
    <dbReference type="NCBI Taxonomy" id="2880"/>
    <lineage>
        <taxon>Eukaryota</taxon>
        <taxon>Sar</taxon>
        <taxon>Stramenopiles</taxon>
        <taxon>Ochrophyta</taxon>
        <taxon>PX clade</taxon>
        <taxon>Phaeophyceae</taxon>
        <taxon>Ectocarpales</taxon>
        <taxon>Ectocarpaceae</taxon>
        <taxon>Ectocarpus</taxon>
    </lineage>
</organism>
<dbReference type="SUPFAM" id="SSF52540">
    <property type="entry name" value="P-loop containing nucleoside triphosphate hydrolases"/>
    <property type="match status" value="1"/>
</dbReference>
<dbReference type="InterPro" id="IPR036640">
    <property type="entry name" value="ABC1_TM_sf"/>
</dbReference>
<evidence type="ECO:0000256" key="4">
    <source>
        <dbReference type="ARBA" id="ARBA00022741"/>
    </source>
</evidence>
<keyword evidence="6 8" id="KW-1133">Transmembrane helix</keyword>
<keyword evidence="4" id="KW-0547">Nucleotide-binding</keyword>
<accession>D7FK61</accession>
<dbReference type="InterPro" id="IPR027417">
    <property type="entry name" value="P-loop_NTPase"/>
</dbReference>
<dbReference type="Pfam" id="PF00664">
    <property type="entry name" value="ABC_membrane"/>
    <property type="match status" value="1"/>
</dbReference>
<evidence type="ECO:0000256" key="6">
    <source>
        <dbReference type="ARBA" id="ARBA00022989"/>
    </source>
</evidence>
<reference evidence="11 12" key="1">
    <citation type="journal article" date="2010" name="Nature">
        <title>The Ectocarpus genome and the independent evolution of multicellularity in brown algae.</title>
        <authorList>
            <person name="Cock J.M."/>
            <person name="Sterck L."/>
            <person name="Rouze P."/>
            <person name="Scornet D."/>
            <person name="Allen A.E."/>
            <person name="Amoutzias G."/>
            <person name="Anthouard V."/>
            <person name="Artiguenave F."/>
            <person name="Aury J.M."/>
            <person name="Badger J.H."/>
            <person name="Beszteri B."/>
            <person name="Billiau K."/>
            <person name="Bonnet E."/>
            <person name="Bothwell J.H."/>
            <person name="Bowler C."/>
            <person name="Boyen C."/>
            <person name="Brownlee C."/>
            <person name="Carrano C.J."/>
            <person name="Charrier B."/>
            <person name="Cho G.Y."/>
            <person name="Coelho S.M."/>
            <person name="Collen J."/>
            <person name="Corre E."/>
            <person name="Da Silva C."/>
            <person name="Delage L."/>
            <person name="Delaroque N."/>
            <person name="Dittami S.M."/>
            <person name="Doulbeau S."/>
            <person name="Elias M."/>
            <person name="Farnham G."/>
            <person name="Gachon C.M."/>
            <person name="Gschloessl B."/>
            <person name="Heesch S."/>
            <person name="Jabbari K."/>
            <person name="Jubin C."/>
            <person name="Kawai H."/>
            <person name="Kimura K."/>
            <person name="Kloareg B."/>
            <person name="Kupper F.C."/>
            <person name="Lang D."/>
            <person name="Le Bail A."/>
            <person name="Leblanc C."/>
            <person name="Lerouge P."/>
            <person name="Lohr M."/>
            <person name="Lopez P.J."/>
            <person name="Martens C."/>
            <person name="Maumus F."/>
            <person name="Michel G."/>
            <person name="Miranda-Saavedra D."/>
            <person name="Morales J."/>
            <person name="Moreau H."/>
            <person name="Motomura T."/>
            <person name="Nagasato C."/>
            <person name="Napoli C.A."/>
            <person name="Nelson D.R."/>
            <person name="Nyvall-Collen P."/>
            <person name="Peters A.F."/>
            <person name="Pommier C."/>
            <person name="Potin P."/>
            <person name="Poulain J."/>
            <person name="Quesneville H."/>
            <person name="Read B."/>
            <person name="Rensing S.A."/>
            <person name="Ritter A."/>
            <person name="Rousvoal S."/>
            <person name="Samanta M."/>
            <person name="Samson G."/>
            <person name="Schroeder D.C."/>
            <person name="Segurens B."/>
            <person name="Strittmatter M."/>
            <person name="Tonon T."/>
            <person name="Tregear J.W."/>
            <person name="Valentin K."/>
            <person name="von Dassow P."/>
            <person name="Yamagishi T."/>
            <person name="Van de Peer Y."/>
            <person name="Wincker P."/>
        </authorList>
    </citation>
    <scope>NUCLEOTIDE SEQUENCE [LARGE SCALE GENOMIC DNA]</scope>
    <source>
        <strain evidence="12">Ec32 / CCAP1310/4</strain>
    </source>
</reference>
<feature type="domain" description="ABC transmembrane type-1" evidence="10">
    <location>
        <begin position="56"/>
        <end position="337"/>
    </location>
</feature>
<feature type="domain" description="ABC transporter" evidence="9">
    <location>
        <begin position="393"/>
        <end position="630"/>
    </location>
</feature>
<dbReference type="eggNOG" id="KOG0058">
    <property type="taxonomic scope" value="Eukaryota"/>
</dbReference>
<dbReference type="FunFam" id="3.40.50.300:FF:000251">
    <property type="entry name" value="ABC transporter B family member 19"/>
    <property type="match status" value="1"/>
</dbReference>
<dbReference type="Gene3D" id="3.40.50.300">
    <property type="entry name" value="P-loop containing nucleotide triphosphate hydrolases"/>
    <property type="match status" value="1"/>
</dbReference>
<evidence type="ECO:0000256" key="8">
    <source>
        <dbReference type="SAM" id="Phobius"/>
    </source>
</evidence>
<evidence type="ECO:0000259" key="9">
    <source>
        <dbReference type="PROSITE" id="PS50893"/>
    </source>
</evidence>
<keyword evidence="3 8" id="KW-0812">Transmembrane</keyword>
<feature type="transmembrane region" description="Helical" evidence="8">
    <location>
        <begin position="194"/>
        <end position="212"/>
    </location>
</feature>
<dbReference type="GO" id="GO:0005524">
    <property type="term" value="F:ATP binding"/>
    <property type="evidence" value="ECO:0007669"/>
    <property type="project" value="UniProtKB-KW"/>
</dbReference>